<dbReference type="EMBL" id="JAGPXC010000001">
    <property type="protein sequence ID" value="KAH6661040.1"/>
    <property type="molecule type" value="Genomic_DNA"/>
</dbReference>
<evidence type="ECO:0000256" key="1">
    <source>
        <dbReference type="SAM" id="MobiDB-lite"/>
    </source>
</evidence>
<feature type="compositionally biased region" description="Basic and acidic residues" evidence="1">
    <location>
        <begin position="406"/>
        <end position="415"/>
    </location>
</feature>
<accession>A0A9P9A578</accession>
<gene>
    <name evidence="2" type="ORF">BKA67DRAFT_73223</name>
</gene>
<name>A0A9P9A578_9PEZI</name>
<feature type="compositionally biased region" description="Polar residues" evidence="1">
    <location>
        <begin position="1"/>
        <end position="14"/>
    </location>
</feature>
<dbReference type="OrthoDB" id="4771130at2759"/>
<dbReference type="Proteomes" id="UP000758603">
    <property type="component" value="Unassembled WGS sequence"/>
</dbReference>
<evidence type="ECO:0000313" key="3">
    <source>
        <dbReference type="Proteomes" id="UP000758603"/>
    </source>
</evidence>
<protein>
    <submittedName>
        <fullName evidence="2">Uncharacterized protein</fullName>
    </submittedName>
</protein>
<dbReference type="AlphaFoldDB" id="A0A9P9A578"/>
<organism evidence="2 3">
    <name type="scientific">Truncatella angustata</name>
    <dbReference type="NCBI Taxonomy" id="152316"/>
    <lineage>
        <taxon>Eukaryota</taxon>
        <taxon>Fungi</taxon>
        <taxon>Dikarya</taxon>
        <taxon>Ascomycota</taxon>
        <taxon>Pezizomycotina</taxon>
        <taxon>Sordariomycetes</taxon>
        <taxon>Xylariomycetidae</taxon>
        <taxon>Amphisphaeriales</taxon>
        <taxon>Sporocadaceae</taxon>
        <taxon>Truncatella</taxon>
    </lineage>
</organism>
<dbReference type="RefSeq" id="XP_045965171.1">
    <property type="nucleotide sequence ID" value="XM_046109398.1"/>
</dbReference>
<keyword evidence="3" id="KW-1185">Reference proteome</keyword>
<feature type="compositionally biased region" description="Basic residues" evidence="1">
    <location>
        <begin position="264"/>
        <end position="275"/>
    </location>
</feature>
<evidence type="ECO:0000313" key="2">
    <source>
        <dbReference type="EMBL" id="KAH6661040.1"/>
    </source>
</evidence>
<dbReference type="GeneID" id="70138289"/>
<proteinExistence type="predicted"/>
<feature type="compositionally biased region" description="Polar residues" evidence="1">
    <location>
        <begin position="334"/>
        <end position="343"/>
    </location>
</feature>
<sequence length="435" mass="49660">MTTHQKTAESNASRHGSGLRTIIGKLRTTKRPPSLDLTENKRISQVQGMLPSQALKSRGRQSKKHEKDGAASGNLAQDTQGFFSKLLGRQNRRNKHPETNGQTQAVPVRIREKRVIAYNGGRPEQIAQVAYDRTVSESSRLGHSRIDAKINSGENKRQSQIYVPTHAARDTSRMPVSHSLKDRYSTLVNEEEARRLSQMLAQLSPPAETDDSRPQSYFSDDYYRDEQRRFTVATLEGSNVDSESSFGVNETGMNNTLQPPPTPTRRRHSRQKRQSHPLAEEYQQISEEPKESSDYQRFVQQALDRDRQESNEMWRAAITRPENKNIPPIHADYLNSSSLQRSGTFGAGKKERSASKKMDDAWKRSSHYSYQSDSRKRRSYNIGGDNDLNYESPSKDLRKKTTGAKRLSDYFKPPRDVITGYEQPDNKRLSRATFR</sequence>
<comment type="caution">
    <text evidence="2">The sequence shown here is derived from an EMBL/GenBank/DDBJ whole genome shotgun (WGS) entry which is preliminary data.</text>
</comment>
<reference evidence="2" key="1">
    <citation type="journal article" date="2021" name="Nat. Commun.">
        <title>Genetic determinants of endophytism in the Arabidopsis root mycobiome.</title>
        <authorList>
            <person name="Mesny F."/>
            <person name="Miyauchi S."/>
            <person name="Thiergart T."/>
            <person name="Pickel B."/>
            <person name="Atanasova L."/>
            <person name="Karlsson M."/>
            <person name="Huettel B."/>
            <person name="Barry K.W."/>
            <person name="Haridas S."/>
            <person name="Chen C."/>
            <person name="Bauer D."/>
            <person name="Andreopoulos W."/>
            <person name="Pangilinan J."/>
            <person name="LaButti K."/>
            <person name="Riley R."/>
            <person name="Lipzen A."/>
            <person name="Clum A."/>
            <person name="Drula E."/>
            <person name="Henrissat B."/>
            <person name="Kohler A."/>
            <person name="Grigoriev I.V."/>
            <person name="Martin F.M."/>
            <person name="Hacquard S."/>
        </authorList>
    </citation>
    <scope>NUCLEOTIDE SEQUENCE</scope>
    <source>
        <strain evidence="2">MPI-SDFR-AT-0073</strain>
    </source>
</reference>
<feature type="compositionally biased region" description="Basic and acidic residues" evidence="1">
    <location>
        <begin position="348"/>
        <end position="363"/>
    </location>
</feature>
<feature type="compositionally biased region" description="Polar residues" evidence="1">
    <location>
        <begin position="239"/>
        <end position="257"/>
    </location>
</feature>
<feature type="region of interest" description="Disordered" evidence="1">
    <location>
        <begin position="318"/>
        <end position="435"/>
    </location>
</feature>
<feature type="region of interest" description="Disordered" evidence="1">
    <location>
        <begin position="1"/>
        <end position="81"/>
    </location>
</feature>
<feature type="region of interest" description="Disordered" evidence="1">
    <location>
        <begin position="239"/>
        <end position="296"/>
    </location>
</feature>